<evidence type="ECO:0000313" key="1">
    <source>
        <dbReference type="EMBL" id="KKK86904.1"/>
    </source>
</evidence>
<dbReference type="EMBL" id="LAZR01050646">
    <property type="protein sequence ID" value="KKK86904.1"/>
    <property type="molecule type" value="Genomic_DNA"/>
</dbReference>
<protein>
    <submittedName>
        <fullName evidence="1">Uncharacterized protein</fullName>
    </submittedName>
</protein>
<organism evidence="1">
    <name type="scientific">marine sediment metagenome</name>
    <dbReference type="NCBI Taxonomy" id="412755"/>
    <lineage>
        <taxon>unclassified sequences</taxon>
        <taxon>metagenomes</taxon>
        <taxon>ecological metagenomes</taxon>
    </lineage>
</organism>
<name>A0A0F9B8A3_9ZZZZ</name>
<reference evidence="1" key="1">
    <citation type="journal article" date="2015" name="Nature">
        <title>Complex archaea that bridge the gap between prokaryotes and eukaryotes.</title>
        <authorList>
            <person name="Spang A."/>
            <person name="Saw J.H."/>
            <person name="Jorgensen S.L."/>
            <person name="Zaremba-Niedzwiedzka K."/>
            <person name="Martijn J."/>
            <person name="Lind A.E."/>
            <person name="van Eijk R."/>
            <person name="Schleper C."/>
            <person name="Guy L."/>
            <person name="Ettema T.J."/>
        </authorList>
    </citation>
    <scope>NUCLEOTIDE SEQUENCE</scope>
</reference>
<feature type="non-terminal residue" evidence="1">
    <location>
        <position position="1"/>
    </location>
</feature>
<comment type="caution">
    <text evidence="1">The sequence shown here is derived from an EMBL/GenBank/DDBJ whole genome shotgun (WGS) entry which is preliminary data.</text>
</comment>
<sequence length="147" mass="16821">ISTKTIFWQGNEMKKAKSIEKWEFSKEFLEVKDRAFAKAKGYLSGLEYLLWIPFVQKFGLFLMGNPTLRRESPNVKSLMRKACTLKIEFIDPKGSSYSWHGASAFQCTTPMDIPDEATLLAEIAKFREPKDSAVEFVDDDKKAGRAR</sequence>
<dbReference type="AlphaFoldDB" id="A0A0F9B8A3"/>
<gene>
    <name evidence="1" type="ORF">LCGC14_2758620</name>
</gene>
<proteinExistence type="predicted"/>
<accession>A0A0F9B8A3</accession>